<evidence type="ECO:0000313" key="2">
    <source>
        <dbReference type="Proteomes" id="UP000696931"/>
    </source>
</evidence>
<proteinExistence type="predicted"/>
<name>A0A933W0H7_UNCEI</name>
<gene>
    <name evidence="1" type="ORF">HZA61_00615</name>
</gene>
<dbReference type="AlphaFoldDB" id="A0A933W0H7"/>
<dbReference type="EMBL" id="JACRIW010000006">
    <property type="protein sequence ID" value="MBI5167965.1"/>
    <property type="molecule type" value="Genomic_DNA"/>
</dbReference>
<reference evidence="1" key="1">
    <citation type="submission" date="2020-07" db="EMBL/GenBank/DDBJ databases">
        <title>Huge and variable diversity of episymbiotic CPR bacteria and DPANN archaea in groundwater ecosystems.</title>
        <authorList>
            <person name="He C.Y."/>
            <person name="Keren R."/>
            <person name="Whittaker M."/>
            <person name="Farag I.F."/>
            <person name="Doudna J."/>
            <person name="Cate J.H.D."/>
            <person name="Banfield J.F."/>
        </authorList>
    </citation>
    <scope>NUCLEOTIDE SEQUENCE</scope>
    <source>
        <strain evidence="1">NC_groundwater_1813_Pr3_B-0.1um_71_17</strain>
    </source>
</reference>
<organism evidence="1 2">
    <name type="scientific">Eiseniibacteriota bacterium</name>
    <dbReference type="NCBI Taxonomy" id="2212470"/>
    <lineage>
        <taxon>Bacteria</taxon>
        <taxon>Candidatus Eiseniibacteriota</taxon>
    </lineage>
</organism>
<accession>A0A933W0H7</accession>
<protein>
    <submittedName>
        <fullName evidence="1">Uncharacterized protein</fullName>
    </submittedName>
</protein>
<evidence type="ECO:0000313" key="1">
    <source>
        <dbReference type="EMBL" id="MBI5167965.1"/>
    </source>
</evidence>
<dbReference type="Proteomes" id="UP000696931">
    <property type="component" value="Unassembled WGS sequence"/>
</dbReference>
<sequence length="155" mass="16810">MGDGALRELAAIAADPERWPSLDEDTLLLLVFQQAFYWAHTQDPEAAAALALLYPYVVTRVPERERLELQDRITMSVEEGHVPVSALLPFLQHESSPVAVALAAVSFATLMPLEDGDEMTGPRTLVRMAAHADDDGARIGLLAGLLQLGDARVLP</sequence>
<comment type="caution">
    <text evidence="1">The sequence shown here is derived from an EMBL/GenBank/DDBJ whole genome shotgun (WGS) entry which is preliminary data.</text>
</comment>
<feature type="non-terminal residue" evidence="1">
    <location>
        <position position="155"/>
    </location>
</feature>